<keyword evidence="2" id="KW-1185">Reference proteome</keyword>
<sequence>MLDFAEFERALAFRQPKLRLRQTGEILVAKGEFVLSDGASLEGRLDAFDIEMLVATSYPEVEPLVREVGGRIPYHPDWHMYANGRCCTCIWEEWCATSADTSFKAFCEGPLRNFFLSQHVFEKTGEWPFGERAHGAAGYLQAAANFLGLDEDDTHADRYLQAVAAQSLKGHWDCPCGSGRRLRDCHYAHFVSLRERVDRNQAIHLLTRLLELRRQERVNFRKPPR</sequence>
<dbReference type="Proteomes" id="UP000648722">
    <property type="component" value="Unassembled WGS sequence"/>
</dbReference>
<organism evidence="1 2">
    <name type="scientific">Glycocaulis albus</name>
    <dbReference type="NCBI Taxonomy" id="1382801"/>
    <lineage>
        <taxon>Bacteria</taxon>
        <taxon>Pseudomonadati</taxon>
        <taxon>Pseudomonadota</taxon>
        <taxon>Alphaproteobacteria</taxon>
        <taxon>Maricaulales</taxon>
        <taxon>Maricaulaceae</taxon>
        <taxon>Glycocaulis</taxon>
    </lineage>
</organism>
<accession>A0ABQ1XW16</accession>
<gene>
    <name evidence="1" type="ORF">GCM10007420_21930</name>
</gene>
<evidence type="ECO:0000313" key="1">
    <source>
        <dbReference type="EMBL" id="GGH05092.1"/>
    </source>
</evidence>
<evidence type="ECO:0000313" key="2">
    <source>
        <dbReference type="Proteomes" id="UP000648722"/>
    </source>
</evidence>
<name>A0ABQ1XW16_9PROT</name>
<reference evidence="2" key="1">
    <citation type="journal article" date="2019" name="Int. J. Syst. Evol. Microbiol.">
        <title>The Global Catalogue of Microorganisms (GCM) 10K type strain sequencing project: providing services to taxonomists for standard genome sequencing and annotation.</title>
        <authorList>
            <consortium name="The Broad Institute Genomics Platform"/>
            <consortium name="The Broad Institute Genome Sequencing Center for Infectious Disease"/>
            <person name="Wu L."/>
            <person name="Ma J."/>
        </authorList>
    </citation>
    <scope>NUCLEOTIDE SEQUENCE [LARGE SCALE GENOMIC DNA]</scope>
    <source>
        <strain evidence="2">CGMCC 1.12766</strain>
    </source>
</reference>
<comment type="caution">
    <text evidence="1">The sequence shown here is derived from an EMBL/GenBank/DDBJ whole genome shotgun (WGS) entry which is preliminary data.</text>
</comment>
<evidence type="ECO:0008006" key="3">
    <source>
        <dbReference type="Google" id="ProtNLM"/>
    </source>
</evidence>
<protein>
    <recommendedName>
        <fullName evidence="3">SEC-C motif-containing protein</fullName>
    </recommendedName>
</protein>
<proteinExistence type="predicted"/>
<dbReference type="EMBL" id="BMFS01000010">
    <property type="protein sequence ID" value="GGH05092.1"/>
    <property type="molecule type" value="Genomic_DNA"/>
</dbReference>